<evidence type="ECO:0000313" key="4">
    <source>
        <dbReference type="Proteomes" id="UP000005710"/>
    </source>
</evidence>
<feature type="chain" id="PRO_5038739562" description="Secreted protein" evidence="2">
    <location>
        <begin position="19"/>
        <end position="177"/>
    </location>
</feature>
<evidence type="ECO:0008006" key="5">
    <source>
        <dbReference type="Google" id="ProtNLM"/>
    </source>
</evidence>
<dbReference type="EMBL" id="AENY02000002">
    <property type="protein sequence ID" value="EKP95435.1"/>
    <property type="molecule type" value="Genomic_DNA"/>
</dbReference>
<protein>
    <recommendedName>
        <fullName evidence="5">Secreted protein</fullName>
    </recommendedName>
</protein>
<sequence>MRRVVATVLVAVGSMVLAGVGSASRASEPWWFDLPPGEKREMAAREDVYRRSSPPAPKDQVGAREAVQQGDPARPAGIIESGEYPDPTVVIQNRWQGPAGDGHMAVFAGAYRDRPEQGLVIVHWYDDQWRFVRGRPVESPRAQGSLRITGAGDGVLILRAGSGDELRFDLATATFVD</sequence>
<reference evidence="3" key="2">
    <citation type="submission" date="2012-10" db="EMBL/GenBank/DDBJ databases">
        <title>Improved high-quality draft of Thermaerobacter subterraneus C21, DSM 13965.</title>
        <authorList>
            <consortium name="DOE Joint Genome Institute"/>
            <person name="Eisen J."/>
            <person name="Huntemann M."/>
            <person name="Wei C.-L."/>
            <person name="Han J."/>
            <person name="Detter J.C."/>
            <person name="Han C."/>
            <person name="Tapia R."/>
            <person name="Chen A."/>
            <person name="Kyrpides N."/>
            <person name="Mavromatis K."/>
            <person name="Markowitz V."/>
            <person name="Szeto E."/>
            <person name="Ivanova N."/>
            <person name="Mikhailova N."/>
            <person name="Ovchinnikova G."/>
            <person name="Pagani I."/>
            <person name="Pati A."/>
            <person name="Goodwin L."/>
            <person name="Nordberg H.P."/>
            <person name="Cantor M.N."/>
            <person name="Hua S.X."/>
            <person name="Woyke T."/>
            <person name="Eisen J."/>
            <person name="Klenk H.-P."/>
        </authorList>
    </citation>
    <scope>NUCLEOTIDE SEQUENCE [LARGE SCALE GENOMIC DNA]</scope>
    <source>
        <strain evidence="3">DSM 13965</strain>
    </source>
</reference>
<keyword evidence="2" id="KW-0732">Signal</keyword>
<evidence type="ECO:0000313" key="3">
    <source>
        <dbReference type="EMBL" id="EKP95435.1"/>
    </source>
</evidence>
<dbReference type="Proteomes" id="UP000005710">
    <property type="component" value="Unassembled WGS sequence"/>
</dbReference>
<gene>
    <name evidence="3" type="ORF">ThesuDRAFT_01187</name>
</gene>
<dbReference type="OrthoDB" id="2102139at2"/>
<accession>K6P2Z8</accession>
<name>K6P2Z8_9FIRM</name>
<dbReference type="HOGENOM" id="CLU_1509913_0_0_9"/>
<reference evidence="3" key="1">
    <citation type="submission" date="2010-10" db="EMBL/GenBank/DDBJ databases">
        <authorList>
            <consortium name="US DOE Joint Genome Institute (JGI-PGF)"/>
            <person name="Lucas S."/>
            <person name="Copeland A."/>
            <person name="Lapidus A."/>
            <person name="Bruce D."/>
            <person name="Goodwin L."/>
            <person name="Pitluck S."/>
            <person name="Kyrpides N."/>
            <person name="Mavromatis K."/>
            <person name="Detter J.C."/>
            <person name="Han C."/>
            <person name="Land M."/>
            <person name="Hauser L."/>
            <person name="Markowitz V."/>
            <person name="Cheng J.-F."/>
            <person name="Hugenholtz P."/>
            <person name="Woyke T."/>
            <person name="Wu D."/>
            <person name="Pukall R."/>
            <person name="Wahrenburg C."/>
            <person name="Brambilla E."/>
            <person name="Klenk H.-P."/>
            <person name="Eisen J.A."/>
        </authorList>
    </citation>
    <scope>NUCLEOTIDE SEQUENCE [LARGE SCALE GENOMIC DNA]</scope>
    <source>
        <strain evidence="3">DSM 13965</strain>
    </source>
</reference>
<organism evidence="3 4">
    <name type="scientific">Thermaerobacter subterraneus DSM 13965</name>
    <dbReference type="NCBI Taxonomy" id="867903"/>
    <lineage>
        <taxon>Bacteria</taxon>
        <taxon>Bacillati</taxon>
        <taxon>Bacillota</taxon>
        <taxon>Clostridia</taxon>
        <taxon>Eubacteriales</taxon>
        <taxon>Clostridiales Family XVII. Incertae Sedis</taxon>
        <taxon>Thermaerobacter</taxon>
    </lineage>
</organism>
<feature type="region of interest" description="Disordered" evidence="1">
    <location>
        <begin position="43"/>
        <end position="84"/>
    </location>
</feature>
<keyword evidence="4" id="KW-1185">Reference proteome</keyword>
<evidence type="ECO:0000256" key="1">
    <source>
        <dbReference type="SAM" id="MobiDB-lite"/>
    </source>
</evidence>
<evidence type="ECO:0000256" key="2">
    <source>
        <dbReference type="SAM" id="SignalP"/>
    </source>
</evidence>
<feature type="signal peptide" evidence="2">
    <location>
        <begin position="1"/>
        <end position="18"/>
    </location>
</feature>
<comment type="caution">
    <text evidence="3">The sequence shown here is derived from an EMBL/GenBank/DDBJ whole genome shotgun (WGS) entry which is preliminary data.</text>
</comment>
<proteinExistence type="predicted"/>
<dbReference type="AlphaFoldDB" id="K6P2Z8"/>